<dbReference type="InParanoid" id="G0P9Y2"/>
<dbReference type="HOGENOM" id="CLU_153407_0_0_1"/>
<reference evidence="2" key="1">
    <citation type="submission" date="2011-07" db="EMBL/GenBank/DDBJ databases">
        <authorList>
            <consortium name="Caenorhabditis brenneri Sequencing and Analysis Consortium"/>
            <person name="Wilson R.K."/>
        </authorList>
    </citation>
    <scope>NUCLEOTIDE SEQUENCE [LARGE SCALE GENOMIC DNA]</scope>
    <source>
        <strain evidence="2">PB2801</strain>
    </source>
</reference>
<protein>
    <submittedName>
        <fullName evidence="1">Uncharacterized protein</fullName>
    </submittedName>
</protein>
<dbReference type="Proteomes" id="UP000008068">
    <property type="component" value="Unassembled WGS sequence"/>
</dbReference>
<name>G0P9Y2_CAEBE</name>
<evidence type="ECO:0000313" key="1">
    <source>
        <dbReference type="EMBL" id="EGT48786.1"/>
    </source>
</evidence>
<dbReference type="AlphaFoldDB" id="G0P9Y2"/>
<dbReference type="EMBL" id="GL380161">
    <property type="protein sequence ID" value="EGT48786.1"/>
    <property type="molecule type" value="Genomic_DNA"/>
</dbReference>
<keyword evidence="2" id="KW-1185">Reference proteome</keyword>
<organism evidence="2">
    <name type="scientific">Caenorhabditis brenneri</name>
    <name type="common">Nematode worm</name>
    <dbReference type="NCBI Taxonomy" id="135651"/>
    <lineage>
        <taxon>Eukaryota</taxon>
        <taxon>Metazoa</taxon>
        <taxon>Ecdysozoa</taxon>
        <taxon>Nematoda</taxon>
        <taxon>Chromadorea</taxon>
        <taxon>Rhabditida</taxon>
        <taxon>Rhabditina</taxon>
        <taxon>Rhabditomorpha</taxon>
        <taxon>Rhabditoidea</taxon>
        <taxon>Rhabditidae</taxon>
        <taxon>Peloderinae</taxon>
        <taxon>Caenorhabditis</taxon>
    </lineage>
</organism>
<accession>G0P9Y2</accession>
<sequence>MSSEFETSFCNKEEVLKRKKMLMIGDEEEEKKETVFLTSDDIFDLGRQEYMDFGSGNNHHYQLSPTYTNINNNNIPTSMNTENPIISSSFNPSYLIPTRHVVPNHFG</sequence>
<evidence type="ECO:0000313" key="2">
    <source>
        <dbReference type="Proteomes" id="UP000008068"/>
    </source>
</evidence>
<gene>
    <name evidence="1" type="ORF">CAEBREN_00602</name>
</gene>
<proteinExistence type="predicted"/>